<dbReference type="Gene3D" id="3.30.2010.10">
    <property type="entry name" value="Metalloproteases ('zincins'), catalytic domain"/>
    <property type="match status" value="1"/>
</dbReference>
<comment type="cofactor">
    <cofactor evidence="6">
        <name>Zn(2+)</name>
        <dbReference type="ChEBI" id="CHEBI:29105"/>
    </cofactor>
    <text evidence="6">Binds 1 zinc ion per subunit.</text>
</comment>
<keyword evidence="4 6" id="KW-0862">Zinc</keyword>
<dbReference type="GO" id="GO:0005743">
    <property type="term" value="C:mitochondrial inner membrane"/>
    <property type="evidence" value="ECO:0007669"/>
    <property type="project" value="TreeGrafter"/>
</dbReference>
<comment type="similarity">
    <text evidence="6">Belongs to the peptidase M48 family.</text>
</comment>
<evidence type="ECO:0000256" key="1">
    <source>
        <dbReference type="ARBA" id="ARBA00022670"/>
    </source>
</evidence>
<dbReference type="PANTHER" id="PTHR22726:SF1">
    <property type="entry name" value="METALLOENDOPEPTIDASE OMA1, MITOCHONDRIAL"/>
    <property type="match status" value="1"/>
</dbReference>
<dbReference type="Pfam" id="PF01435">
    <property type="entry name" value="Peptidase_M48"/>
    <property type="match status" value="1"/>
</dbReference>
<feature type="region of interest" description="Disordered" evidence="7">
    <location>
        <begin position="49"/>
        <end position="76"/>
    </location>
</feature>
<dbReference type="AlphaFoldDB" id="A0A2V5GVB5"/>
<organism evidence="9 10">
    <name type="scientific">Aspergillus violaceofuscus (strain CBS 115571)</name>
    <dbReference type="NCBI Taxonomy" id="1450538"/>
    <lineage>
        <taxon>Eukaryota</taxon>
        <taxon>Fungi</taxon>
        <taxon>Dikarya</taxon>
        <taxon>Ascomycota</taxon>
        <taxon>Pezizomycotina</taxon>
        <taxon>Eurotiomycetes</taxon>
        <taxon>Eurotiomycetidae</taxon>
        <taxon>Eurotiales</taxon>
        <taxon>Aspergillaceae</taxon>
        <taxon>Aspergillus</taxon>
    </lineage>
</organism>
<dbReference type="CDD" id="cd07331">
    <property type="entry name" value="M48C_Oma1_like"/>
    <property type="match status" value="1"/>
</dbReference>
<evidence type="ECO:0000313" key="10">
    <source>
        <dbReference type="Proteomes" id="UP000249829"/>
    </source>
</evidence>
<dbReference type="EMBL" id="KZ825187">
    <property type="protein sequence ID" value="PYI15409.1"/>
    <property type="molecule type" value="Genomic_DNA"/>
</dbReference>
<dbReference type="OMA" id="RFNCYSE"/>
<feature type="compositionally biased region" description="Polar residues" evidence="7">
    <location>
        <begin position="54"/>
        <end position="76"/>
    </location>
</feature>
<keyword evidence="5 6" id="KW-0482">Metalloprotease</keyword>
<dbReference type="PANTHER" id="PTHR22726">
    <property type="entry name" value="METALLOENDOPEPTIDASE OMA1"/>
    <property type="match status" value="1"/>
</dbReference>
<feature type="domain" description="Peptidase M48" evidence="8">
    <location>
        <begin position="160"/>
        <end position="333"/>
    </location>
</feature>
<evidence type="ECO:0000313" key="9">
    <source>
        <dbReference type="EMBL" id="PYI15409.1"/>
    </source>
</evidence>
<evidence type="ECO:0000256" key="2">
    <source>
        <dbReference type="ARBA" id="ARBA00022723"/>
    </source>
</evidence>
<keyword evidence="1 6" id="KW-0645">Protease</keyword>
<reference evidence="9 10" key="1">
    <citation type="submission" date="2018-02" db="EMBL/GenBank/DDBJ databases">
        <title>The genomes of Aspergillus section Nigri reveals drivers in fungal speciation.</title>
        <authorList>
            <consortium name="DOE Joint Genome Institute"/>
            <person name="Vesth T.C."/>
            <person name="Nybo J."/>
            <person name="Theobald S."/>
            <person name="Brandl J."/>
            <person name="Frisvad J.C."/>
            <person name="Nielsen K.F."/>
            <person name="Lyhne E.K."/>
            <person name="Kogle M.E."/>
            <person name="Kuo A."/>
            <person name="Riley R."/>
            <person name="Clum A."/>
            <person name="Nolan M."/>
            <person name="Lipzen A."/>
            <person name="Salamov A."/>
            <person name="Henrissat B."/>
            <person name="Wiebenga A."/>
            <person name="De vries R.P."/>
            <person name="Grigoriev I.V."/>
            <person name="Mortensen U.H."/>
            <person name="Andersen M.R."/>
            <person name="Baker S.E."/>
        </authorList>
    </citation>
    <scope>NUCLEOTIDE SEQUENCE [LARGE SCALE GENOMIC DNA]</scope>
    <source>
        <strain evidence="9 10">CBS 115571</strain>
    </source>
</reference>
<dbReference type="Proteomes" id="UP000249829">
    <property type="component" value="Unassembled WGS sequence"/>
</dbReference>
<dbReference type="STRING" id="1450538.A0A2V5GVB5"/>
<gene>
    <name evidence="9" type="ORF">BO99DRAFT_392779</name>
</gene>
<dbReference type="InterPro" id="IPR001915">
    <property type="entry name" value="Peptidase_M48"/>
</dbReference>
<dbReference type="GO" id="GO:0034982">
    <property type="term" value="P:mitochondrial protein processing"/>
    <property type="evidence" value="ECO:0007669"/>
    <property type="project" value="TreeGrafter"/>
</dbReference>
<evidence type="ECO:0000256" key="5">
    <source>
        <dbReference type="ARBA" id="ARBA00023049"/>
    </source>
</evidence>
<evidence type="ECO:0000256" key="6">
    <source>
        <dbReference type="RuleBase" id="RU003983"/>
    </source>
</evidence>
<keyword evidence="2" id="KW-0479">Metal-binding</keyword>
<proteinExistence type="inferred from homology"/>
<dbReference type="GO" id="GO:0046872">
    <property type="term" value="F:metal ion binding"/>
    <property type="evidence" value="ECO:0007669"/>
    <property type="project" value="UniProtKB-KW"/>
</dbReference>
<evidence type="ECO:0000256" key="4">
    <source>
        <dbReference type="ARBA" id="ARBA00022833"/>
    </source>
</evidence>
<dbReference type="GO" id="GO:0006515">
    <property type="term" value="P:protein quality control for misfolded or incompletely synthesized proteins"/>
    <property type="evidence" value="ECO:0007669"/>
    <property type="project" value="TreeGrafter"/>
</dbReference>
<dbReference type="GO" id="GO:0004222">
    <property type="term" value="F:metalloendopeptidase activity"/>
    <property type="evidence" value="ECO:0007669"/>
    <property type="project" value="InterPro"/>
</dbReference>
<keyword evidence="3 6" id="KW-0378">Hydrolase</keyword>
<evidence type="ECO:0000256" key="3">
    <source>
        <dbReference type="ARBA" id="ARBA00022801"/>
    </source>
</evidence>
<keyword evidence="10" id="KW-1185">Reference proteome</keyword>
<evidence type="ECO:0000256" key="7">
    <source>
        <dbReference type="SAM" id="MobiDB-lite"/>
    </source>
</evidence>
<evidence type="ECO:0000259" key="8">
    <source>
        <dbReference type="Pfam" id="PF01435"/>
    </source>
</evidence>
<protein>
    <recommendedName>
        <fullName evidence="8">Peptidase M48 domain-containing protein</fullName>
    </recommendedName>
</protein>
<dbReference type="InterPro" id="IPR051156">
    <property type="entry name" value="Mito/Outer_Membr_Metalloprot"/>
</dbReference>
<accession>A0A2V5GVB5</accession>
<sequence>MLHQRIERMLSRVVPQANQRSYIALQSRITSTRTFASHTSRFRSVSRNVHRPQSRTFSSSGRRCSNGSYNRFNNSGRGPRAPPLIYHLLSRARTEHFVIIGLGASAFYYYNTEVVEMTGRRRLNFISVQHELELGDQAYREILAEHRDRILPDSHPHAKVVRRVLERLIPQARVEGAQWRVHVIKADDVRNAFVLPGGKVFVFTGILPFCKDEDGLAAVLGHEIAHVVAHHSAEGMTRNYLLRSVVTVVSLLFDISAMIPAYLSHYLINLPNSRVQEAEADDMGLIMMARACYNPEAAIAFWQRLVNNKEEHEIHQFLSTHPSNESRIHALNEKLNTAQAIYLDGGCKMANEYMPDFRRAFALHREL</sequence>
<name>A0A2V5GVB5_ASPV1</name>